<accession>A0A2U9CWG7</accession>
<keyword evidence="3" id="KW-1185">Reference proteome</keyword>
<protein>
    <submittedName>
        <fullName evidence="2">Uncharacterized protein</fullName>
    </submittedName>
</protein>
<sequence>MYSRWFAERTSVHVELLLLRRRRNFDLRETHRTERRSHRKDPLAWGRPRDSPRESRRATEQKLDQIAALVGFDLRGLNRVTFDDEDDAQVTSRHR</sequence>
<evidence type="ECO:0000313" key="3">
    <source>
        <dbReference type="Proteomes" id="UP000246464"/>
    </source>
</evidence>
<gene>
    <name evidence="2" type="ORF">SMAX5B_000028</name>
</gene>
<dbReference type="EMBL" id="CP026262">
    <property type="protein sequence ID" value="AWP20340.1"/>
    <property type="molecule type" value="Genomic_DNA"/>
</dbReference>
<reference evidence="2 3" key="1">
    <citation type="submission" date="2017-12" db="EMBL/GenBank/DDBJ databases">
        <title>Integrating genomic resources of turbot (Scophthalmus maximus) in depth evaluation of genetic and physical mapping variation across individuals.</title>
        <authorList>
            <person name="Martinez P."/>
        </authorList>
    </citation>
    <scope>NUCLEOTIDE SEQUENCE [LARGE SCALE GENOMIC DNA]</scope>
</reference>
<feature type="compositionally biased region" description="Basic and acidic residues" evidence="1">
    <location>
        <begin position="47"/>
        <end position="60"/>
    </location>
</feature>
<dbReference type="Proteomes" id="UP000246464">
    <property type="component" value="Chromosome 20"/>
</dbReference>
<evidence type="ECO:0000256" key="1">
    <source>
        <dbReference type="SAM" id="MobiDB-lite"/>
    </source>
</evidence>
<evidence type="ECO:0000313" key="2">
    <source>
        <dbReference type="EMBL" id="AWP20340.1"/>
    </source>
</evidence>
<name>A0A2U9CWG7_SCOMX</name>
<dbReference type="AlphaFoldDB" id="A0A2U9CWG7"/>
<feature type="region of interest" description="Disordered" evidence="1">
    <location>
        <begin position="29"/>
        <end position="60"/>
    </location>
</feature>
<organism evidence="2 3">
    <name type="scientific">Scophthalmus maximus</name>
    <name type="common">Turbot</name>
    <name type="synonym">Psetta maxima</name>
    <dbReference type="NCBI Taxonomy" id="52904"/>
    <lineage>
        <taxon>Eukaryota</taxon>
        <taxon>Metazoa</taxon>
        <taxon>Chordata</taxon>
        <taxon>Craniata</taxon>
        <taxon>Vertebrata</taxon>
        <taxon>Euteleostomi</taxon>
        <taxon>Actinopterygii</taxon>
        <taxon>Neopterygii</taxon>
        <taxon>Teleostei</taxon>
        <taxon>Neoteleostei</taxon>
        <taxon>Acanthomorphata</taxon>
        <taxon>Carangaria</taxon>
        <taxon>Pleuronectiformes</taxon>
        <taxon>Pleuronectoidei</taxon>
        <taxon>Scophthalmidae</taxon>
        <taxon>Scophthalmus</taxon>
    </lineage>
</organism>
<proteinExistence type="predicted"/>